<dbReference type="EMBL" id="JBHMCT010000013">
    <property type="protein sequence ID" value="MFB9556885.1"/>
    <property type="molecule type" value="Genomic_DNA"/>
</dbReference>
<gene>
    <name evidence="2" type="ORF">ACFFTP_22165</name>
</gene>
<keyword evidence="3" id="KW-1185">Reference proteome</keyword>
<dbReference type="RefSeq" id="WP_345484668.1">
    <property type="nucleotide sequence ID" value="NZ_BAAAWU010000001.1"/>
</dbReference>
<comment type="caution">
    <text evidence="2">The sequence shown here is derived from an EMBL/GenBank/DDBJ whole genome shotgun (WGS) entry which is preliminary data.</text>
</comment>
<protein>
    <submittedName>
        <fullName evidence="2">Uncharacterized protein</fullName>
    </submittedName>
</protein>
<accession>A0ABV5QTM3</accession>
<evidence type="ECO:0000313" key="3">
    <source>
        <dbReference type="Proteomes" id="UP001589716"/>
    </source>
</evidence>
<evidence type="ECO:0000256" key="1">
    <source>
        <dbReference type="SAM" id="MobiDB-lite"/>
    </source>
</evidence>
<dbReference type="Proteomes" id="UP001589716">
    <property type="component" value="Unassembled WGS sequence"/>
</dbReference>
<reference evidence="2 3" key="1">
    <citation type="submission" date="2024-09" db="EMBL/GenBank/DDBJ databases">
        <authorList>
            <person name="Sun Q."/>
            <person name="Mori K."/>
        </authorList>
    </citation>
    <scope>NUCLEOTIDE SEQUENCE [LARGE SCALE GENOMIC DNA]</scope>
    <source>
        <strain evidence="2 3">JCM 4414</strain>
    </source>
</reference>
<feature type="region of interest" description="Disordered" evidence="1">
    <location>
        <begin position="103"/>
        <end position="140"/>
    </location>
</feature>
<proteinExistence type="predicted"/>
<sequence length="140" mass="15777">MNVRTKPSSQDDRLVDVFGAPIDQLYQAAVTDSRLRTALEMRSFLALTEEQVARVRERVHVRSAPDRSMDELSEDELRMDAYWMEAALSARRDYLTALNEVLDAEPPPEPARPVTFTQSVITARTTPPARDAVAHPARGR</sequence>
<feature type="compositionally biased region" description="Polar residues" evidence="1">
    <location>
        <begin position="115"/>
        <end position="125"/>
    </location>
</feature>
<organism evidence="2 3">
    <name type="scientific">Streptomyces roseoviridis</name>
    <dbReference type="NCBI Taxonomy" id="67361"/>
    <lineage>
        <taxon>Bacteria</taxon>
        <taxon>Bacillati</taxon>
        <taxon>Actinomycetota</taxon>
        <taxon>Actinomycetes</taxon>
        <taxon>Kitasatosporales</taxon>
        <taxon>Streptomycetaceae</taxon>
        <taxon>Streptomyces</taxon>
    </lineage>
</organism>
<evidence type="ECO:0000313" key="2">
    <source>
        <dbReference type="EMBL" id="MFB9556885.1"/>
    </source>
</evidence>
<name>A0ABV5QTM3_9ACTN</name>